<comment type="caution">
    <text evidence="7">The sequence shown here is derived from an EMBL/GenBank/DDBJ whole genome shotgun (WGS) entry which is preliminary data.</text>
</comment>
<dbReference type="Proteomes" id="UP001151518">
    <property type="component" value="Unassembled WGS sequence"/>
</dbReference>
<feature type="compositionally biased region" description="Basic and acidic residues" evidence="5">
    <location>
        <begin position="499"/>
        <end position="568"/>
    </location>
</feature>
<feature type="compositionally biased region" description="Basic and acidic residues" evidence="5">
    <location>
        <begin position="123"/>
        <end position="141"/>
    </location>
</feature>
<comment type="similarity">
    <text evidence="2">Belongs to the FIP1 family.</text>
</comment>
<keyword evidence="3" id="KW-0507">mRNA processing</keyword>
<feature type="compositionally biased region" description="Basic and acidic residues" evidence="5">
    <location>
        <begin position="455"/>
        <end position="467"/>
    </location>
</feature>
<accession>A0A9W8G7L2</accession>
<organism evidence="7 8">
    <name type="scientific">Coemansia spiralis</name>
    <dbReference type="NCBI Taxonomy" id="417178"/>
    <lineage>
        <taxon>Eukaryota</taxon>
        <taxon>Fungi</taxon>
        <taxon>Fungi incertae sedis</taxon>
        <taxon>Zoopagomycota</taxon>
        <taxon>Kickxellomycotina</taxon>
        <taxon>Kickxellomycetes</taxon>
        <taxon>Kickxellales</taxon>
        <taxon>Kickxellaceae</taxon>
        <taxon>Coemansia</taxon>
    </lineage>
</organism>
<feature type="compositionally biased region" description="Basic and acidic residues" evidence="5">
    <location>
        <begin position="478"/>
        <end position="492"/>
    </location>
</feature>
<dbReference type="GO" id="GO:0006397">
    <property type="term" value="P:mRNA processing"/>
    <property type="evidence" value="ECO:0007669"/>
    <property type="project" value="UniProtKB-KW"/>
</dbReference>
<feature type="domain" description="Pre-mRNA polyadenylation factor Fip1" evidence="6">
    <location>
        <begin position="175"/>
        <end position="214"/>
    </location>
</feature>
<evidence type="ECO:0000256" key="2">
    <source>
        <dbReference type="ARBA" id="ARBA00007459"/>
    </source>
</evidence>
<feature type="region of interest" description="Disordered" evidence="5">
    <location>
        <begin position="413"/>
        <end position="592"/>
    </location>
</feature>
<dbReference type="EMBL" id="JANBTW010000033">
    <property type="protein sequence ID" value="KAJ2677463.1"/>
    <property type="molecule type" value="Genomic_DNA"/>
</dbReference>
<feature type="compositionally biased region" description="Low complexity" evidence="5">
    <location>
        <begin position="302"/>
        <end position="315"/>
    </location>
</feature>
<feature type="region of interest" description="Disordered" evidence="5">
    <location>
        <begin position="1"/>
        <end position="141"/>
    </location>
</feature>
<evidence type="ECO:0000313" key="7">
    <source>
        <dbReference type="EMBL" id="KAJ2677463.1"/>
    </source>
</evidence>
<feature type="compositionally biased region" description="Polar residues" evidence="5">
    <location>
        <begin position="417"/>
        <end position="441"/>
    </location>
</feature>
<feature type="compositionally biased region" description="Acidic residues" evidence="5">
    <location>
        <begin position="89"/>
        <end position="102"/>
    </location>
</feature>
<comment type="subcellular location">
    <subcellularLocation>
        <location evidence="1">Nucleus</location>
    </subcellularLocation>
</comment>
<evidence type="ECO:0000313" key="8">
    <source>
        <dbReference type="Proteomes" id="UP001151518"/>
    </source>
</evidence>
<dbReference type="GO" id="GO:0005847">
    <property type="term" value="C:mRNA cleavage and polyadenylation specificity factor complex"/>
    <property type="evidence" value="ECO:0007669"/>
    <property type="project" value="TreeGrafter"/>
</dbReference>
<gene>
    <name evidence="7" type="primary">FIP1</name>
    <name evidence="7" type="ORF">GGI25_003218</name>
</gene>
<evidence type="ECO:0000256" key="4">
    <source>
        <dbReference type="ARBA" id="ARBA00023242"/>
    </source>
</evidence>
<feature type="compositionally biased region" description="Acidic residues" evidence="5">
    <location>
        <begin position="1"/>
        <end position="10"/>
    </location>
</feature>
<feature type="compositionally biased region" description="Low complexity" evidence="5">
    <location>
        <begin position="281"/>
        <end position="294"/>
    </location>
</feature>
<dbReference type="Pfam" id="PF05182">
    <property type="entry name" value="Fip1"/>
    <property type="match status" value="1"/>
</dbReference>
<feature type="region of interest" description="Disordered" evidence="5">
    <location>
        <begin position="260"/>
        <end position="345"/>
    </location>
</feature>
<keyword evidence="4" id="KW-0539">Nucleus</keyword>
<evidence type="ECO:0000256" key="5">
    <source>
        <dbReference type="SAM" id="MobiDB-lite"/>
    </source>
</evidence>
<sequence>MPNQIEDEDTFLYGDLETTAGDDSQYRENDDTMDQDAVPRGKSSLLNGGNKEADDLMEYSDMDVRVDDSEGNQIDDNAQKSEGDAAESGSDDSSDEDDDLEVILEPGGADVGKQADTQAASAGDKKDDKEGTVLDGLDGRSKAGDSSMQALFAGGADRMDILTVPLINNMDMYTIDLDMLEEKPWRQPGADITDYFNFGFNEETWKIYCMKQKWCRNEFNTRKMMPPMMMMPGNAGMAMANPAMFSAMMNPGFRPEMAGNMYPPGNVPPPFVRQGQGQGQQGIAAQAGIGQSGQWPSGADGDATSSSNINSATSKSDSKDDSTALQNKEGGMPSRIAGAQQQPNPMQMTPQMLQFQQQNQQQQMRMGMPPGYFPANNFPPGMSGQQRNIQMSALPPQLQMQMQMQMQMNGGRMAIPQNPQAMHQRPNPNIGTSPNMNNMQRPPNALPPQTPQRMQDTEKRDSDKGSESGRTSRHHTSRERSESQHRHRDWDNARNSSRSRHERDKDRSENRRDVSRSERDRSVADKRRSDRRNERSYDRDGRDKDRSERTARGHDSTPSRGDERSDRYSHKRRRSPSKETETSAKSSSRRRR</sequence>
<dbReference type="InterPro" id="IPR007854">
    <property type="entry name" value="Fip1_dom"/>
</dbReference>
<dbReference type="AlphaFoldDB" id="A0A9W8G7L2"/>
<protein>
    <submittedName>
        <fullName evidence="7">Cleavage polyadenylation factor subunit fip1</fullName>
    </submittedName>
</protein>
<name>A0A9W8G7L2_9FUNG</name>
<evidence type="ECO:0000256" key="1">
    <source>
        <dbReference type="ARBA" id="ARBA00004123"/>
    </source>
</evidence>
<evidence type="ECO:0000256" key="3">
    <source>
        <dbReference type="ARBA" id="ARBA00022664"/>
    </source>
</evidence>
<dbReference type="PANTHER" id="PTHR13484">
    <property type="entry name" value="FIP1-LIKE 1 PROTEIN"/>
    <property type="match status" value="1"/>
</dbReference>
<evidence type="ECO:0000259" key="6">
    <source>
        <dbReference type="Pfam" id="PF05182"/>
    </source>
</evidence>
<proteinExistence type="inferred from homology"/>
<dbReference type="PANTHER" id="PTHR13484:SF0">
    <property type="entry name" value="PRE-MRNA 3'-END-PROCESSING FACTOR FIP1"/>
    <property type="match status" value="1"/>
</dbReference>
<reference evidence="7" key="1">
    <citation type="submission" date="2022-07" db="EMBL/GenBank/DDBJ databases">
        <title>Phylogenomic reconstructions and comparative analyses of Kickxellomycotina fungi.</title>
        <authorList>
            <person name="Reynolds N.K."/>
            <person name="Stajich J.E."/>
            <person name="Barry K."/>
            <person name="Grigoriev I.V."/>
            <person name="Crous P."/>
            <person name="Smith M.E."/>
        </authorList>
    </citation>
    <scope>NUCLEOTIDE SEQUENCE</scope>
    <source>
        <strain evidence="7">NRRL 3115</strain>
    </source>
</reference>
<dbReference type="OrthoDB" id="1917198at2759"/>
<dbReference type="InterPro" id="IPR051187">
    <property type="entry name" value="Pre-mRNA_3'-end_processing_reg"/>
</dbReference>